<protein>
    <submittedName>
        <fullName evidence="1">Uncharacterized protein</fullName>
    </submittedName>
</protein>
<dbReference type="AlphaFoldDB" id="A0AAD4VGP5"/>
<keyword evidence="2" id="KW-1185">Reference proteome</keyword>
<organism evidence="1 2">
    <name type="scientific">Prunus dulcis</name>
    <name type="common">Almond</name>
    <name type="synonym">Amygdalus dulcis</name>
    <dbReference type="NCBI Taxonomy" id="3755"/>
    <lineage>
        <taxon>Eukaryota</taxon>
        <taxon>Viridiplantae</taxon>
        <taxon>Streptophyta</taxon>
        <taxon>Embryophyta</taxon>
        <taxon>Tracheophyta</taxon>
        <taxon>Spermatophyta</taxon>
        <taxon>Magnoliopsida</taxon>
        <taxon>eudicotyledons</taxon>
        <taxon>Gunneridae</taxon>
        <taxon>Pentapetalae</taxon>
        <taxon>rosids</taxon>
        <taxon>fabids</taxon>
        <taxon>Rosales</taxon>
        <taxon>Rosaceae</taxon>
        <taxon>Amygdaloideae</taxon>
        <taxon>Amygdaleae</taxon>
        <taxon>Prunus</taxon>
    </lineage>
</organism>
<reference evidence="1 2" key="1">
    <citation type="journal article" date="2022" name="G3 (Bethesda)">
        <title>Whole-genome sequence and methylome profiling of the almond [Prunus dulcis (Mill.) D.A. Webb] cultivar 'Nonpareil'.</title>
        <authorList>
            <person name="D'Amico-Willman K.M."/>
            <person name="Ouma W.Z."/>
            <person name="Meulia T."/>
            <person name="Sideli G.M."/>
            <person name="Gradziel T.M."/>
            <person name="Fresnedo-Ramirez J."/>
        </authorList>
    </citation>
    <scope>NUCLEOTIDE SEQUENCE [LARGE SCALE GENOMIC DNA]</scope>
    <source>
        <strain evidence="1">Clone GOH B32 T37-40</strain>
    </source>
</reference>
<comment type="caution">
    <text evidence="1">The sequence shown here is derived from an EMBL/GenBank/DDBJ whole genome shotgun (WGS) entry which is preliminary data.</text>
</comment>
<dbReference type="Proteomes" id="UP001054821">
    <property type="component" value="Chromosome 6"/>
</dbReference>
<evidence type="ECO:0000313" key="2">
    <source>
        <dbReference type="Proteomes" id="UP001054821"/>
    </source>
</evidence>
<proteinExistence type="predicted"/>
<dbReference type="EMBL" id="JAJFAZ020000006">
    <property type="protein sequence ID" value="KAI5323611.1"/>
    <property type="molecule type" value="Genomic_DNA"/>
</dbReference>
<gene>
    <name evidence="1" type="ORF">L3X38_032683</name>
</gene>
<evidence type="ECO:0000313" key="1">
    <source>
        <dbReference type="EMBL" id="KAI5323611.1"/>
    </source>
</evidence>
<name>A0AAD4VGP5_PRUDU</name>
<sequence>MGRSFSLKQPLARPFHKPSLSQLPFSSLQHHLHCAVFVTKLAIHVTDLGIEFIEVVISLASRSLKSPSSRGHLHDLLNLLHRVCQEPPSLLSSRLRLLFLSSSTYSSLNLRDLQATLTGGGYRLDVSGVITILLAIVIGFKSGDFRLGLFVPAA</sequence>
<accession>A0AAD4VGP5</accession>